<protein>
    <submittedName>
        <fullName evidence="1">Transposase</fullName>
    </submittedName>
</protein>
<dbReference type="GO" id="GO:0004803">
    <property type="term" value="F:transposase activity"/>
    <property type="evidence" value="ECO:0007669"/>
    <property type="project" value="InterPro"/>
</dbReference>
<dbReference type="PANTHER" id="PTHR34322:SF2">
    <property type="entry name" value="TRANSPOSASE IS200-LIKE DOMAIN-CONTAINING PROTEIN"/>
    <property type="match status" value="1"/>
</dbReference>
<accession>A0A1Y0I1F3</accession>
<gene>
    <name evidence="1" type="ORF">OLMES_0180</name>
</gene>
<evidence type="ECO:0000313" key="2">
    <source>
        <dbReference type="Proteomes" id="UP000196027"/>
    </source>
</evidence>
<dbReference type="GO" id="GO:0003677">
    <property type="term" value="F:DNA binding"/>
    <property type="evidence" value="ECO:0007669"/>
    <property type="project" value="InterPro"/>
</dbReference>
<reference evidence="1 2" key="1">
    <citation type="submission" date="2017-05" db="EMBL/GenBank/DDBJ databases">
        <title>Genomic insights into alkan degradation activity of Oleiphilus messinensis.</title>
        <authorList>
            <person name="Kozyavkin S.A."/>
            <person name="Slesarev A.I."/>
            <person name="Golyshin P.N."/>
            <person name="Korzhenkov A."/>
            <person name="Golyshina O.N."/>
            <person name="Toshchakov S.V."/>
        </authorList>
    </citation>
    <scope>NUCLEOTIDE SEQUENCE [LARGE SCALE GENOMIC DNA]</scope>
    <source>
        <strain evidence="1 2">ME102</strain>
    </source>
</reference>
<dbReference type="RefSeq" id="WP_087459505.1">
    <property type="nucleotide sequence ID" value="NZ_CP021425.1"/>
</dbReference>
<organism evidence="1 2">
    <name type="scientific">Oleiphilus messinensis</name>
    <dbReference type="NCBI Taxonomy" id="141451"/>
    <lineage>
        <taxon>Bacteria</taxon>
        <taxon>Pseudomonadati</taxon>
        <taxon>Pseudomonadota</taxon>
        <taxon>Gammaproteobacteria</taxon>
        <taxon>Oceanospirillales</taxon>
        <taxon>Oleiphilaceae</taxon>
        <taxon>Oleiphilus</taxon>
    </lineage>
</organism>
<dbReference type="KEGG" id="ome:OLMES_0180"/>
<name>A0A1Y0I1F3_9GAMM</name>
<dbReference type="EMBL" id="CP021425">
    <property type="protein sequence ID" value="ARU54287.1"/>
    <property type="molecule type" value="Genomic_DNA"/>
</dbReference>
<sequence>MPKPRKAQISLDATPYYHCISRCVRRSFLCGIDQYTGKSYEHRRQWVEDRLIHLARTFAIDVCAFAVMSNHTHTVLRINEAKAENWSTRDVIERWHCIFAGTTVSKRFLKGDTLLECELNQITTLAKLWRARLQDISWFMRSLNEPIARAANQEDQCTGRFWEGRFKCQALLDEQAVAACLAYVDLNPIRAGMANSPESSDHTSVQKRIRAAKSDSPYQPDYLLPFVGNPRKDQPDGLQFNLQDYLELVDWTGRIQREDKRGSISTTLPPILQRLNINEAQWMQLTGKLESLFPTFVGHADRVKIASKTLGHQRVSGLAKYRSLFST</sequence>
<proteinExistence type="predicted"/>
<dbReference type="AlphaFoldDB" id="A0A1Y0I1F3"/>
<dbReference type="InterPro" id="IPR036515">
    <property type="entry name" value="Transposase_17_sf"/>
</dbReference>
<evidence type="ECO:0000313" key="1">
    <source>
        <dbReference type="EMBL" id="ARU54287.1"/>
    </source>
</evidence>
<dbReference type="SUPFAM" id="SSF143422">
    <property type="entry name" value="Transposase IS200-like"/>
    <property type="match status" value="1"/>
</dbReference>
<dbReference type="PANTHER" id="PTHR34322">
    <property type="entry name" value="TRANSPOSASE, Y1_TNP DOMAIN-CONTAINING"/>
    <property type="match status" value="1"/>
</dbReference>
<keyword evidence="2" id="KW-1185">Reference proteome</keyword>
<dbReference type="OrthoDB" id="9814067at2"/>
<dbReference type="GO" id="GO:0006313">
    <property type="term" value="P:DNA transposition"/>
    <property type="evidence" value="ECO:0007669"/>
    <property type="project" value="InterPro"/>
</dbReference>
<dbReference type="Proteomes" id="UP000196027">
    <property type="component" value="Chromosome"/>
</dbReference>
<dbReference type="Gene3D" id="3.30.70.1290">
    <property type="entry name" value="Transposase IS200-like"/>
    <property type="match status" value="1"/>
</dbReference>